<protein>
    <submittedName>
        <fullName evidence="7">Methyl-accepting chemotaxis sensory transducer</fullName>
    </submittedName>
</protein>
<dbReference type="PROSITE" id="PS50885">
    <property type="entry name" value="HAMP"/>
    <property type="match status" value="1"/>
</dbReference>
<dbReference type="SUPFAM" id="SSF58104">
    <property type="entry name" value="Methyl-accepting chemotaxis protein (MCP) signaling domain"/>
    <property type="match status" value="1"/>
</dbReference>
<name>F2JNS9_CELLD</name>
<dbReference type="PANTHER" id="PTHR32089:SF112">
    <property type="entry name" value="LYSOZYME-LIKE PROTEIN-RELATED"/>
    <property type="match status" value="1"/>
</dbReference>
<keyword evidence="4" id="KW-0472">Membrane</keyword>
<dbReference type="PANTHER" id="PTHR32089">
    <property type="entry name" value="METHYL-ACCEPTING CHEMOTAXIS PROTEIN MCPB"/>
    <property type="match status" value="1"/>
</dbReference>
<dbReference type="Gene3D" id="6.10.340.10">
    <property type="match status" value="1"/>
</dbReference>
<proteinExistence type="inferred from homology"/>
<dbReference type="Gene3D" id="1.10.287.950">
    <property type="entry name" value="Methyl-accepting chemotaxis protein"/>
    <property type="match status" value="1"/>
</dbReference>
<dbReference type="KEGG" id="cle:Clole_0694"/>
<evidence type="ECO:0000259" key="5">
    <source>
        <dbReference type="PROSITE" id="PS50111"/>
    </source>
</evidence>
<dbReference type="GO" id="GO:0007165">
    <property type="term" value="P:signal transduction"/>
    <property type="evidence" value="ECO:0007669"/>
    <property type="project" value="UniProtKB-KW"/>
</dbReference>
<evidence type="ECO:0000256" key="1">
    <source>
        <dbReference type="ARBA" id="ARBA00023224"/>
    </source>
</evidence>
<accession>F2JNS9</accession>
<feature type="domain" description="Methyl-accepting transducer" evidence="5">
    <location>
        <begin position="385"/>
        <end position="621"/>
    </location>
</feature>
<gene>
    <name evidence="7" type="ordered locus">Clole_0694</name>
</gene>
<comment type="similarity">
    <text evidence="2">Belongs to the methyl-accepting chemotaxis (MCP) protein family.</text>
</comment>
<evidence type="ECO:0000259" key="6">
    <source>
        <dbReference type="PROSITE" id="PS50885"/>
    </source>
</evidence>
<dbReference type="HOGENOM" id="CLU_000445_107_19_9"/>
<evidence type="ECO:0000256" key="3">
    <source>
        <dbReference type="PROSITE-ProRule" id="PRU00284"/>
    </source>
</evidence>
<dbReference type="SMART" id="SM00283">
    <property type="entry name" value="MA"/>
    <property type="match status" value="1"/>
</dbReference>
<dbReference type="SMART" id="SM00304">
    <property type="entry name" value="HAMP"/>
    <property type="match status" value="1"/>
</dbReference>
<dbReference type="RefSeq" id="WP_013655728.1">
    <property type="nucleotide sequence ID" value="NC_015275.1"/>
</dbReference>
<evidence type="ECO:0000256" key="4">
    <source>
        <dbReference type="SAM" id="Phobius"/>
    </source>
</evidence>
<dbReference type="eggNOG" id="COG0840">
    <property type="taxonomic scope" value="Bacteria"/>
</dbReference>
<keyword evidence="4" id="KW-0812">Transmembrane</keyword>
<dbReference type="PROSITE" id="PS50111">
    <property type="entry name" value="CHEMOTAXIS_TRANSDUC_2"/>
    <property type="match status" value="1"/>
</dbReference>
<dbReference type="EMBL" id="CP002582">
    <property type="protein sequence ID" value="ADZ82427.1"/>
    <property type="molecule type" value="Genomic_DNA"/>
</dbReference>
<keyword evidence="8" id="KW-1185">Reference proteome</keyword>
<dbReference type="Pfam" id="PF00015">
    <property type="entry name" value="MCPsignal"/>
    <property type="match status" value="1"/>
</dbReference>
<dbReference type="Proteomes" id="UP000008467">
    <property type="component" value="Chromosome"/>
</dbReference>
<reference evidence="7 8" key="1">
    <citation type="journal article" date="2011" name="J. Bacteriol.">
        <title>Complete genome sequence of the cellulose-degrading bacterium Cellulosilyticum lentocellum.</title>
        <authorList>
            <consortium name="US DOE Joint Genome Institute"/>
            <person name="Miller D.A."/>
            <person name="Suen G."/>
            <person name="Bruce D."/>
            <person name="Copeland A."/>
            <person name="Cheng J.F."/>
            <person name="Detter C."/>
            <person name="Goodwin L.A."/>
            <person name="Han C.S."/>
            <person name="Hauser L.J."/>
            <person name="Land M.L."/>
            <person name="Lapidus A."/>
            <person name="Lucas S."/>
            <person name="Meincke L."/>
            <person name="Pitluck S."/>
            <person name="Tapia R."/>
            <person name="Teshima H."/>
            <person name="Woyke T."/>
            <person name="Fox B.G."/>
            <person name="Angert E.R."/>
            <person name="Currie C.R."/>
        </authorList>
    </citation>
    <scope>NUCLEOTIDE SEQUENCE [LARGE SCALE GENOMIC DNA]</scope>
    <source>
        <strain evidence="8">ATCC 49066 / DSM 5427 / NCIMB 11756 / RHM5</strain>
    </source>
</reference>
<dbReference type="Pfam" id="PF00672">
    <property type="entry name" value="HAMP"/>
    <property type="match status" value="1"/>
</dbReference>
<dbReference type="AlphaFoldDB" id="F2JNS9"/>
<keyword evidence="1 3" id="KW-0807">Transducer</keyword>
<evidence type="ECO:0000313" key="7">
    <source>
        <dbReference type="EMBL" id="ADZ82427.1"/>
    </source>
</evidence>
<keyword evidence="4" id="KW-1133">Transmembrane helix</keyword>
<evidence type="ECO:0000313" key="8">
    <source>
        <dbReference type="Proteomes" id="UP000008467"/>
    </source>
</evidence>
<dbReference type="InterPro" id="IPR004089">
    <property type="entry name" value="MCPsignal_dom"/>
</dbReference>
<evidence type="ECO:0000256" key="2">
    <source>
        <dbReference type="ARBA" id="ARBA00029447"/>
    </source>
</evidence>
<dbReference type="GO" id="GO:0016020">
    <property type="term" value="C:membrane"/>
    <property type="evidence" value="ECO:0007669"/>
    <property type="project" value="InterPro"/>
</dbReference>
<dbReference type="InterPro" id="IPR003660">
    <property type="entry name" value="HAMP_dom"/>
</dbReference>
<feature type="transmembrane region" description="Helical" evidence="4">
    <location>
        <begin position="293"/>
        <end position="313"/>
    </location>
</feature>
<sequence>MKINKIKNKLIIAFLIPVVLMVLLGVISYSQSSTALTSNYETSLVKTVESKGEYLGLAFNNVENEVLKLLTDANFIKYYTAASTTKVEEEALQKALYTNFIKVATSNDFVNSFNVMSAYGKSYATGGTLSSKDYKAYLDSEEHKALVASGNQYEWSGYHLFLDEVIGSEVAAYVMSYTRQFIQGEGYIIIDISKEKILQSLVDLSGEEGNVVGFITPDGRETLLATKETSVFGTFQVLKDFKAREETSGYSYVDYNGAQQLLVYSKIRDTGAILTTLIPKNAIIAQAETIKRLTFIIVIIAGIVAILIGSLMAEGIEKNIKNMQKALSKAAEGDLTVEIRGNRKDEFGQLSKSITGMLTDMKGLIHKTTDVGEEIVGSSKDMSHISNVLLTASKEINCAIGEIEKGVILQAEDSSKCLRQMGDLSDRIEGLYKSTGEIETFTGQTKIVVEKGVGLVDNLTQKVKETIGATSGVIEDVEELSKASAAIESIVGVINGIAEQTNLLSLNASIEAARAGEAGRGFAVIAQEVNKLAVQSAEGARKIEELLGNIAVKTKETVKAVKQTEVIASSQEEALKLTVEIFNDINSNIKNLVINLGEVSKDIKEIEVVKDDTLSAIGNITAVSQQTAVSSQEVQNTADKQLEAVEQLGKAAELLDQDAKKLEQAISHFQI</sequence>
<organism evidence="7 8">
    <name type="scientific">Cellulosilyticum lentocellum (strain ATCC 49066 / DSM 5427 / NCIMB 11756 / RHM5)</name>
    <name type="common">Clostridium lentocellum</name>
    <dbReference type="NCBI Taxonomy" id="642492"/>
    <lineage>
        <taxon>Bacteria</taxon>
        <taxon>Bacillati</taxon>
        <taxon>Bacillota</taxon>
        <taxon>Clostridia</taxon>
        <taxon>Lachnospirales</taxon>
        <taxon>Cellulosilyticaceae</taxon>
        <taxon>Cellulosilyticum</taxon>
    </lineage>
</organism>
<dbReference type="CDD" id="cd06225">
    <property type="entry name" value="HAMP"/>
    <property type="match status" value="1"/>
</dbReference>
<dbReference type="STRING" id="642492.Clole_0694"/>
<feature type="domain" description="HAMP" evidence="6">
    <location>
        <begin position="314"/>
        <end position="366"/>
    </location>
</feature>